<name>A0A2X0MAQ9_9BASI</name>
<accession>A0A2X0MAQ9</accession>
<proteinExistence type="predicted"/>
<gene>
    <name evidence="1" type="primary">BQ5605_C006g04313</name>
    <name evidence="1" type="ORF">BQ5605_C006G04313</name>
</gene>
<protein>
    <submittedName>
        <fullName evidence="1">BQ5605_C006g04313 protein</fullName>
    </submittedName>
</protein>
<organism evidence="1 2">
    <name type="scientific">Microbotryum silenes-dioicae</name>
    <dbReference type="NCBI Taxonomy" id="796604"/>
    <lineage>
        <taxon>Eukaryota</taxon>
        <taxon>Fungi</taxon>
        <taxon>Dikarya</taxon>
        <taxon>Basidiomycota</taxon>
        <taxon>Pucciniomycotina</taxon>
        <taxon>Microbotryomycetes</taxon>
        <taxon>Microbotryales</taxon>
        <taxon>Microbotryaceae</taxon>
        <taxon>Microbotryum</taxon>
    </lineage>
</organism>
<keyword evidence="2" id="KW-1185">Reference proteome</keyword>
<dbReference type="Proteomes" id="UP000249464">
    <property type="component" value="Unassembled WGS sequence"/>
</dbReference>
<sequence length="62" mass="7038">MSCQPSNYLSDDYVPPKWQKELAIPSTFECTKEVIASIFAAYDERGFLAPERRTALALAIRQ</sequence>
<evidence type="ECO:0000313" key="1">
    <source>
        <dbReference type="EMBL" id="SGY57845.1"/>
    </source>
</evidence>
<dbReference type="EMBL" id="FQNC01000044">
    <property type="protein sequence ID" value="SGY57845.1"/>
    <property type="molecule type" value="Genomic_DNA"/>
</dbReference>
<reference evidence="1 2" key="1">
    <citation type="submission" date="2016-11" db="EMBL/GenBank/DDBJ databases">
        <authorList>
            <person name="Jaros S."/>
            <person name="Januszkiewicz K."/>
            <person name="Wedrychowicz H."/>
        </authorList>
    </citation>
    <scope>NUCLEOTIDE SEQUENCE [LARGE SCALE GENOMIC DNA]</scope>
</reference>
<dbReference type="AlphaFoldDB" id="A0A2X0MAQ9"/>
<evidence type="ECO:0000313" key="2">
    <source>
        <dbReference type="Proteomes" id="UP000249464"/>
    </source>
</evidence>